<evidence type="ECO:0000256" key="1">
    <source>
        <dbReference type="SAM" id="MobiDB-lite"/>
    </source>
</evidence>
<name>A0A4Y2G0W7_ARAVE</name>
<keyword evidence="3" id="KW-1185">Reference proteome</keyword>
<dbReference type="EMBL" id="BGPR01001135">
    <property type="protein sequence ID" value="GBM46396.1"/>
    <property type="molecule type" value="Genomic_DNA"/>
</dbReference>
<proteinExistence type="predicted"/>
<sequence length="122" mass="13573">MHLVQGSTSLNGPLATPLFRVPRGNPFSGKSGVPVEGRPTITETPHSTEQFSKALCNGKMRCRRDFQARRSTPPEPPKSPLKSAQSTFLNPHQEILLQNPRWLFPISTPEIKSLFGKHKGIF</sequence>
<protein>
    <submittedName>
        <fullName evidence="2">Uncharacterized protein</fullName>
    </submittedName>
</protein>
<feature type="region of interest" description="Disordered" evidence="1">
    <location>
        <begin position="1"/>
        <end position="49"/>
    </location>
</feature>
<gene>
    <name evidence="2" type="ORF">AVEN_73872_1</name>
</gene>
<comment type="caution">
    <text evidence="2">The sequence shown here is derived from an EMBL/GenBank/DDBJ whole genome shotgun (WGS) entry which is preliminary data.</text>
</comment>
<feature type="region of interest" description="Disordered" evidence="1">
    <location>
        <begin position="64"/>
        <end position="89"/>
    </location>
</feature>
<dbReference type="Proteomes" id="UP000499080">
    <property type="component" value="Unassembled WGS sequence"/>
</dbReference>
<reference evidence="2 3" key="1">
    <citation type="journal article" date="2019" name="Sci. Rep.">
        <title>Orb-weaving spider Araneus ventricosus genome elucidates the spidroin gene catalogue.</title>
        <authorList>
            <person name="Kono N."/>
            <person name="Nakamura H."/>
            <person name="Ohtoshi R."/>
            <person name="Moran D.A.P."/>
            <person name="Shinohara A."/>
            <person name="Yoshida Y."/>
            <person name="Fujiwara M."/>
            <person name="Mori M."/>
            <person name="Tomita M."/>
            <person name="Arakawa K."/>
        </authorList>
    </citation>
    <scope>NUCLEOTIDE SEQUENCE [LARGE SCALE GENOMIC DNA]</scope>
</reference>
<evidence type="ECO:0000313" key="2">
    <source>
        <dbReference type="EMBL" id="GBM46396.1"/>
    </source>
</evidence>
<dbReference type="AlphaFoldDB" id="A0A4Y2G0W7"/>
<feature type="compositionally biased region" description="Polar residues" evidence="1">
    <location>
        <begin position="1"/>
        <end position="11"/>
    </location>
</feature>
<accession>A0A4Y2G0W7</accession>
<evidence type="ECO:0000313" key="3">
    <source>
        <dbReference type="Proteomes" id="UP000499080"/>
    </source>
</evidence>
<organism evidence="2 3">
    <name type="scientific">Araneus ventricosus</name>
    <name type="common">Orbweaver spider</name>
    <name type="synonym">Epeira ventricosa</name>
    <dbReference type="NCBI Taxonomy" id="182803"/>
    <lineage>
        <taxon>Eukaryota</taxon>
        <taxon>Metazoa</taxon>
        <taxon>Ecdysozoa</taxon>
        <taxon>Arthropoda</taxon>
        <taxon>Chelicerata</taxon>
        <taxon>Arachnida</taxon>
        <taxon>Araneae</taxon>
        <taxon>Araneomorphae</taxon>
        <taxon>Entelegynae</taxon>
        <taxon>Araneoidea</taxon>
        <taxon>Araneidae</taxon>
        <taxon>Araneus</taxon>
    </lineage>
</organism>